<dbReference type="GO" id="GO:0016787">
    <property type="term" value="F:hydrolase activity"/>
    <property type="evidence" value="ECO:0007669"/>
    <property type="project" value="UniProtKB-KW"/>
</dbReference>
<dbReference type="GO" id="GO:0042777">
    <property type="term" value="P:proton motive force-driven plasma membrane ATP synthesis"/>
    <property type="evidence" value="ECO:0007669"/>
    <property type="project" value="UniProtKB-UniRule"/>
</dbReference>
<dbReference type="PATRIC" id="fig|718255.3.peg.2940"/>
<protein>
    <recommendedName>
        <fullName evidence="4">V-type ATP synthase subunit D</fullName>
    </recommendedName>
    <alternativeName>
        <fullName evidence="4">V-ATPase subunit D</fullName>
    </alternativeName>
</protein>
<reference evidence="5 6" key="2">
    <citation type="submission" date="2010-03" db="EMBL/GenBank/DDBJ databases">
        <authorList>
            <person name="Pajon A."/>
        </authorList>
    </citation>
    <scope>NUCLEOTIDE SEQUENCE [LARGE SCALE GENOMIC DNA]</scope>
    <source>
        <strain evidence="5 6">XB6B4</strain>
    </source>
</reference>
<dbReference type="PANTHER" id="PTHR11671">
    <property type="entry name" value="V-TYPE ATP SYNTHASE SUBUNIT D"/>
    <property type="match status" value="1"/>
</dbReference>
<gene>
    <name evidence="4" type="primary">atpD</name>
    <name evidence="5" type="ORF">RO1_17590</name>
</gene>
<name>D4KY86_9FIRM</name>
<dbReference type="RefSeq" id="WP_015520928.1">
    <property type="nucleotide sequence ID" value="NC_021012.1"/>
</dbReference>
<dbReference type="HAMAP" id="MF_00271">
    <property type="entry name" value="ATP_synth_D_arch"/>
    <property type="match status" value="1"/>
</dbReference>
<keyword evidence="5" id="KW-0378">Hydrolase</keyword>
<reference evidence="5 6" key="1">
    <citation type="submission" date="2010-03" db="EMBL/GenBank/DDBJ databases">
        <title>The genome sequence of Roseburia intestinalis XB6B4.</title>
        <authorList>
            <consortium name="metaHIT consortium -- http://www.metahit.eu/"/>
            <person name="Pajon A."/>
            <person name="Turner K."/>
            <person name="Parkhill J."/>
            <person name="Bernalier A."/>
        </authorList>
    </citation>
    <scope>NUCLEOTIDE SEQUENCE [LARGE SCALE GENOMIC DNA]</scope>
    <source>
        <strain evidence="5 6">XB6B4</strain>
    </source>
</reference>
<keyword evidence="3 4" id="KW-0406">Ion transport</keyword>
<sequence>MDPNTFPTKGNLILAKNALALSKQGFDLMDKKRNILIRELMELISEASDIQNQIDETFSNAYQALQKANIQMGIHQVEQIAKAVPVENSIRIKRRSVMGTEIPKVEYEKKKQVLAYSFYHTRMSLDEACQQFEKVKELTIHLAEIENSAYRLAYNIKKTQKRANALSNITIPKYEKLSREIQDYLEEKEREEFTRQKVVKKNRMKNAGSGMMS</sequence>
<evidence type="ECO:0000256" key="4">
    <source>
        <dbReference type="HAMAP-Rule" id="MF_00271"/>
    </source>
</evidence>
<organism evidence="5 6">
    <name type="scientific">Roseburia intestinalis XB6B4</name>
    <dbReference type="NCBI Taxonomy" id="718255"/>
    <lineage>
        <taxon>Bacteria</taxon>
        <taxon>Bacillati</taxon>
        <taxon>Bacillota</taxon>
        <taxon>Clostridia</taxon>
        <taxon>Lachnospirales</taxon>
        <taxon>Lachnospiraceae</taxon>
        <taxon>Roseburia</taxon>
    </lineage>
</organism>
<keyword evidence="4" id="KW-0375">Hydrogen ion transport</keyword>
<dbReference type="GO" id="GO:0046961">
    <property type="term" value="F:proton-transporting ATPase activity, rotational mechanism"/>
    <property type="evidence" value="ECO:0007669"/>
    <property type="project" value="InterPro"/>
</dbReference>
<comment type="similarity">
    <text evidence="1 4">Belongs to the V-ATPase D subunit family.</text>
</comment>
<dbReference type="EMBL" id="FP929050">
    <property type="protein sequence ID" value="CBL12326.1"/>
    <property type="molecule type" value="Genomic_DNA"/>
</dbReference>
<dbReference type="Pfam" id="PF01813">
    <property type="entry name" value="ATP-synt_D"/>
    <property type="match status" value="1"/>
</dbReference>
<evidence type="ECO:0000256" key="3">
    <source>
        <dbReference type="ARBA" id="ARBA00023065"/>
    </source>
</evidence>
<dbReference type="AlphaFoldDB" id="D4KY86"/>
<dbReference type="HOGENOM" id="CLU_069688_2_0_9"/>
<evidence type="ECO:0000313" key="5">
    <source>
        <dbReference type="EMBL" id="CBL12326.1"/>
    </source>
</evidence>
<dbReference type="GO" id="GO:0046933">
    <property type="term" value="F:proton-transporting ATP synthase activity, rotational mechanism"/>
    <property type="evidence" value="ECO:0007669"/>
    <property type="project" value="UniProtKB-UniRule"/>
</dbReference>
<dbReference type="KEGG" id="rix:RO1_17590"/>
<keyword evidence="4" id="KW-0066">ATP synthesis</keyword>
<dbReference type="GO" id="GO:0005524">
    <property type="term" value="F:ATP binding"/>
    <property type="evidence" value="ECO:0007669"/>
    <property type="project" value="UniProtKB-UniRule"/>
</dbReference>
<comment type="function">
    <text evidence="4">Produces ATP from ADP in the presence of a proton gradient across the membrane.</text>
</comment>
<dbReference type="Proteomes" id="UP000008953">
    <property type="component" value="Chromosome"/>
</dbReference>
<dbReference type="Gene3D" id="1.10.287.3240">
    <property type="match status" value="1"/>
</dbReference>
<keyword evidence="2 4" id="KW-0813">Transport</keyword>
<evidence type="ECO:0000256" key="1">
    <source>
        <dbReference type="ARBA" id="ARBA00005850"/>
    </source>
</evidence>
<proteinExistence type="inferred from homology"/>
<evidence type="ECO:0000313" key="6">
    <source>
        <dbReference type="Proteomes" id="UP000008953"/>
    </source>
</evidence>
<accession>D4KY86</accession>
<evidence type="ECO:0000256" key="2">
    <source>
        <dbReference type="ARBA" id="ARBA00022448"/>
    </source>
</evidence>
<dbReference type="NCBIfam" id="TIGR00309">
    <property type="entry name" value="V_ATPase_subD"/>
    <property type="match status" value="1"/>
</dbReference>
<dbReference type="InterPro" id="IPR002699">
    <property type="entry name" value="V_ATPase_D"/>
</dbReference>